<reference evidence="1 2" key="1">
    <citation type="submission" date="2019-09" db="EMBL/GenBank/DDBJ databases">
        <title>Screening of Novel Bioactive Compounds from Soil-Associated.</title>
        <authorList>
            <person name="Gong X."/>
        </authorList>
    </citation>
    <scope>NUCLEOTIDE SEQUENCE [LARGE SCALE GENOMIC DNA]</scope>
    <source>
        <strain evidence="1 2">Gxj-6</strain>
    </source>
</reference>
<sequence>MDQQPRLRIPAVLSGPAAYEAADTHASHLEELINAHRAEAESRLATARAKGNDVVQLAEYLDRDQLAVMHGFAGFIRAQMAAAAATDPSIAAQGAEL</sequence>
<keyword evidence="2" id="KW-1185">Reference proteome</keyword>
<dbReference type="EMBL" id="VYTZ01000003">
    <property type="protein sequence ID" value="KAA9379711.1"/>
    <property type="molecule type" value="Genomic_DNA"/>
</dbReference>
<protein>
    <submittedName>
        <fullName evidence="1">Uncharacterized protein</fullName>
    </submittedName>
</protein>
<accession>A0A5J5K533</accession>
<name>A0A5J5K533_9ACTN</name>
<dbReference type="AlphaFoldDB" id="A0A5J5K533"/>
<dbReference type="RefSeq" id="WP_150932900.1">
    <property type="nucleotide sequence ID" value="NZ_VYTZ01000003.1"/>
</dbReference>
<evidence type="ECO:0000313" key="2">
    <source>
        <dbReference type="Proteomes" id="UP000327011"/>
    </source>
</evidence>
<proteinExistence type="predicted"/>
<evidence type="ECO:0000313" key="1">
    <source>
        <dbReference type="EMBL" id="KAA9379711.1"/>
    </source>
</evidence>
<dbReference type="Proteomes" id="UP000327011">
    <property type="component" value="Unassembled WGS sequence"/>
</dbReference>
<comment type="caution">
    <text evidence="1">The sequence shown here is derived from an EMBL/GenBank/DDBJ whole genome shotgun (WGS) entry which is preliminary data.</text>
</comment>
<gene>
    <name evidence="1" type="ORF">F5972_08655</name>
</gene>
<organism evidence="1 2">
    <name type="scientific">Microbispora cellulosiformans</name>
    <dbReference type="NCBI Taxonomy" id="2614688"/>
    <lineage>
        <taxon>Bacteria</taxon>
        <taxon>Bacillati</taxon>
        <taxon>Actinomycetota</taxon>
        <taxon>Actinomycetes</taxon>
        <taxon>Streptosporangiales</taxon>
        <taxon>Streptosporangiaceae</taxon>
        <taxon>Microbispora</taxon>
    </lineage>
</organism>